<reference evidence="2 3" key="1">
    <citation type="journal article" date="2023" name="Genes (Basel)">
        <title>Chromosome-Level Genome Assembly and Circadian Gene Repertoire of the Patagonia Blennie Eleginops maclovinus-The Closest Ancestral Proxy of Antarctic Cryonotothenioids.</title>
        <authorList>
            <person name="Cheng C.C."/>
            <person name="Rivera-Colon A.G."/>
            <person name="Minhas B.F."/>
            <person name="Wilson L."/>
            <person name="Rayamajhi N."/>
            <person name="Vargas-Chacoff L."/>
            <person name="Catchen J.M."/>
        </authorList>
    </citation>
    <scope>NUCLEOTIDE SEQUENCE [LARGE SCALE GENOMIC DNA]</scope>
    <source>
        <strain evidence="2">JMC-PN-2008</strain>
    </source>
</reference>
<sequence length="93" mass="10057">MFGAETNQSHISKERLSMPPRAEGCPEGTLRVCVGAGGAQRKTSTVLFVPTSPPANFFQLETKVKACGLIPLLFPRSKGEPPVSRQAWLPFCV</sequence>
<proteinExistence type="predicted"/>
<comment type="caution">
    <text evidence="2">The sequence shown here is derived from an EMBL/GenBank/DDBJ whole genome shotgun (WGS) entry which is preliminary data.</text>
</comment>
<dbReference type="EMBL" id="JAUZQC010000004">
    <property type="protein sequence ID" value="KAK5871876.1"/>
    <property type="molecule type" value="Genomic_DNA"/>
</dbReference>
<evidence type="ECO:0000313" key="3">
    <source>
        <dbReference type="Proteomes" id="UP001346869"/>
    </source>
</evidence>
<organism evidence="2 3">
    <name type="scientific">Eleginops maclovinus</name>
    <name type="common">Patagonian blennie</name>
    <name type="synonym">Eleginus maclovinus</name>
    <dbReference type="NCBI Taxonomy" id="56733"/>
    <lineage>
        <taxon>Eukaryota</taxon>
        <taxon>Metazoa</taxon>
        <taxon>Chordata</taxon>
        <taxon>Craniata</taxon>
        <taxon>Vertebrata</taxon>
        <taxon>Euteleostomi</taxon>
        <taxon>Actinopterygii</taxon>
        <taxon>Neopterygii</taxon>
        <taxon>Teleostei</taxon>
        <taxon>Neoteleostei</taxon>
        <taxon>Acanthomorphata</taxon>
        <taxon>Eupercaria</taxon>
        <taxon>Perciformes</taxon>
        <taxon>Notothenioidei</taxon>
        <taxon>Eleginopidae</taxon>
        <taxon>Eleginops</taxon>
    </lineage>
</organism>
<protein>
    <submittedName>
        <fullName evidence="2">Uncharacterized protein</fullName>
    </submittedName>
</protein>
<feature type="region of interest" description="Disordered" evidence="1">
    <location>
        <begin position="1"/>
        <end position="23"/>
    </location>
</feature>
<reference evidence="2 3" key="2">
    <citation type="journal article" date="2023" name="Mol. Biol. Evol.">
        <title>Genomics of Secondarily Temperate Adaptation in the Only Non-Antarctic Icefish.</title>
        <authorList>
            <person name="Rivera-Colon A.G."/>
            <person name="Rayamajhi N."/>
            <person name="Minhas B.F."/>
            <person name="Madrigal G."/>
            <person name="Bilyk K.T."/>
            <person name="Yoon V."/>
            <person name="Hune M."/>
            <person name="Gregory S."/>
            <person name="Cheng C.H.C."/>
            <person name="Catchen J.M."/>
        </authorList>
    </citation>
    <scope>NUCLEOTIDE SEQUENCE [LARGE SCALE GENOMIC DNA]</scope>
    <source>
        <strain evidence="2">JMC-PN-2008</strain>
    </source>
</reference>
<gene>
    <name evidence="2" type="ORF">PBY51_012617</name>
</gene>
<dbReference type="AlphaFoldDB" id="A0AAN7XXE8"/>
<accession>A0AAN7XXE8</accession>
<evidence type="ECO:0000256" key="1">
    <source>
        <dbReference type="SAM" id="MobiDB-lite"/>
    </source>
</evidence>
<dbReference type="Proteomes" id="UP001346869">
    <property type="component" value="Unassembled WGS sequence"/>
</dbReference>
<name>A0AAN7XXE8_ELEMC</name>
<evidence type="ECO:0000313" key="2">
    <source>
        <dbReference type="EMBL" id="KAK5871876.1"/>
    </source>
</evidence>
<feature type="compositionally biased region" description="Polar residues" evidence="1">
    <location>
        <begin position="1"/>
        <end position="10"/>
    </location>
</feature>
<keyword evidence="3" id="KW-1185">Reference proteome</keyword>